<evidence type="ECO:0000313" key="2">
    <source>
        <dbReference type="EMBL" id="KAA0195182.1"/>
    </source>
</evidence>
<dbReference type="Pfam" id="PF00047">
    <property type="entry name" value="ig"/>
    <property type="match status" value="1"/>
</dbReference>
<dbReference type="InterPro" id="IPR036179">
    <property type="entry name" value="Ig-like_dom_sf"/>
</dbReference>
<dbReference type="GO" id="GO:0032589">
    <property type="term" value="C:neuron projection membrane"/>
    <property type="evidence" value="ECO:0007669"/>
    <property type="project" value="TreeGrafter"/>
</dbReference>
<dbReference type="AlphaFoldDB" id="A0A6A0H0H9"/>
<reference evidence="2" key="1">
    <citation type="submission" date="2014-08" db="EMBL/GenBank/DDBJ databases">
        <authorList>
            <person name="Murali S."/>
            <person name="Richards S."/>
            <person name="Bandaranaike D."/>
            <person name="Bellair M."/>
            <person name="Blankenburg K."/>
            <person name="Chao H."/>
            <person name="Dinh H."/>
            <person name="Doddapaneni H."/>
            <person name="Dugan-Rocha S."/>
            <person name="Elkadiri S."/>
            <person name="Gnanaolivu R."/>
            <person name="Hughes D."/>
            <person name="Lee S."/>
            <person name="Li M."/>
            <person name="Ming W."/>
            <person name="Munidasa M."/>
            <person name="Muniz J."/>
            <person name="Nguyen L."/>
            <person name="Osuji N."/>
            <person name="Pu L.-L."/>
            <person name="Puazo M."/>
            <person name="Skinner E."/>
            <person name="Qu C."/>
            <person name="Quiroz J."/>
            <person name="Raj R."/>
            <person name="Weissenberger G."/>
            <person name="Xin Y."/>
            <person name="Zou X."/>
            <person name="Han Y."/>
            <person name="Worley K."/>
            <person name="Muzny D."/>
            <person name="Gibbs R."/>
        </authorList>
    </citation>
    <scope>NUCLEOTIDE SEQUENCE</scope>
    <source>
        <strain evidence="2">HAZT.00-mixed</strain>
        <tissue evidence="2">Whole organism</tissue>
    </source>
</reference>
<dbReference type="InterPro" id="IPR037448">
    <property type="entry name" value="Zig-8"/>
</dbReference>
<dbReference type="SUPFAM" id="SSF48726">
    <property type="entry name" value="Immunoglobulin"/>
    <property type="match status" value="1"/>
</dbReference>
<dbReference type="Proteomes" id="UP000711488">
    <property type="component" value="Unassembled WGS sequence"/>
</dbReference>
<accession>A0A6A0H0H9</accession>
<reference evidence="2" key="3">
    <citation type="submission" date="2019-06" db="EMBL/GenBank/DDBJ databases">
        <authorList>
            <person name="Poynton C."/>
            <person name="Hasenbein S."/>
            <person name="Benoit J.B."/>
            <person name="Sepulveda M.S."/>
            <person name="Poelchau M.F."/>
            <person name="Murali S.C."/>
            <person name="Chen S."/>
            <person name="Glastad K.M."/>
            <person name="Werren J.H."/>
            <person name="Vineis J.H."/>
            <person name="Bowen J.L."/>
            <person name="Friedrich M."/>
            <person name="Jones J."/>
            <person name="Robertson H.M."/>
            <person name="Feyereisen R."/>
            <person name="Mechler-Hickson A."/>
            <person name="Mathers N."/>
            <person name="Lee C.E."/>
            <person name="Colbourne J.K."/>
            <person name="Biales A."/>
            <person name="Johnston J.S."/>
            <person name="Wellborn G.A."/>
            <person name="Rosendale A.J."/>
            <person name="Cridge A.G."/>
            <person name="Munoz-Torres M.C."/>
            <person name="Bain P.A."/>
            <person name="Manny A.R."/>
            <person name="Major K.M."/>
            <person name="Lambert F.N."/>
            <person name="Vulpe C.D."/>
            <person name="Tuck P."/>
            <person name="Blalock B.J."/>
            <person name="Lin Y.-Y."/>
            <person name="Smith M.E."/>
            <person name="Ochoa-Acuna H."/>
            <person name="Chen M.-J.M."/>
            <person name="Childers C.P."/>
            <person name="Qu J."/>
            <person name="Dugan S."/>
            <person name="Lee S.L."/>
            <person name="Chao H."/>
            <person name="Dinh H."/>
            <person name="Han Y."/>
            <person name="Doddapaneni H."/>
            <person name="Worley K.C."/>
            <person name="Muzny D.M."/>
            <person name="Gibbs R.A."/>
            <person name="Richards S."/>
        </authorList>
    </citation>
    <scope>NUCLEOTIDE SEQUENCE</scope>
    <source>
        <strain evidence="2">HAZT.00-mixed</strain>
        <tissue evidence="2">Whole organism</tissue>
    </source>
</reference>
<dbReference type="GO" id="GO:0050808">
    <property type="term" value="P:synapse organization"/>
    <property type="evidence" value="ECO:0007669"/>
    <property type="project" value="TreeGrafter"/>
</dbReference>
<comment type="caution">
    <text evidence="2">The sequence shown here is derived from an EMBL/GenBank/DDBJ whole genome shotgun (WGS) entry which is preliminary data.</text>
</comment>
<dbReference type="InterPro" id="IPR013151">
    <property type="entry name" value="Immunoglobulin_dom"/>
</dbReference>
<dbReference type="InterPro" id="IPR013783">
    <property type="entry name" value="Ig-like_fold"/>
</dbReference>
<sequence>MANLLSEHESMALATFFPQLLAGLCSGLDVKGITDELLIVRKLNHKYCVKTDMSSSVIVSTLYIANATPRDSGNYTCSLGDVATGGVLVHILNGEHPAAMQRNSKTRFLDTWYLLLMSLILSVASLISSDASHSTAQKAQPGAHLNALVNSSAIAR</sequence>
<organism evidence="2">
    <name type="scientific">Hyalella azteca</name>
    <name type="common">Amphipod</name>
    <dbReference type="NCBI Taxonomy" id="294128"/>
    <lineage>
        <taxon>Eukaryota</taxon>
        <taxon>Metazoa</taxon>
        <taxon>Ecdysozoa</taxon>
        <taxon>Arthropoda</taxon>
        <taxon>Crustacea</taxon>
        <taxon>Multicrustacea</taxon>
        <taxon>Malacostraca</taxon>
        <taxon>Eumalacostraca</taxon>
        <taxon>Peracarida</taxon>
        <taxon>Amphipoda</taxon>
        <taxon>Senticaudata</taxon>
        <taxon>Talitrida</taxon>
        <taxon>Talitroidea</taxon>
        <taxon>Hyalellidae</taxon>
        <taxon>Hyalella</taxon>
    </lineage>
</organism>
<reference evidence="2" key="2">
    <citation type="journal article" date="2018" name="Environ. Sci. Technol.">
        <title>The Toxicogenome of Hyalella azteca: A Model for Sediment Ecotoxicology and Evolutionary Toxicology.</title>
        <authorList>
            <person name="Poynton H.C."/>
            <person name="Hasenbein S."/>
            <person name="Benoit J.B."/>
            <person name="Sepulveda M.S."/>
            <person name="Poelchau M.F."/>
            <person name="Hughes D.S.T."/>
            <person name="Murali S.C."/>
            <person name="Chen S."/>
            <person name="Glastad K.M."/>
            <person name="Goodisman M.A.D."/>
            <person name="Werren J.H."/>
            <person name="Vineis J.H."/>
            <person name="Bowen J.L."/>
            <person name="Friedrich M."/>
            <person name="Jones J."/>
            <person name="Robertson H.M."/>
            <person name="Feyereisen R."/>
            <person name="Mechler-Hickson A."/>
            <person name="Mathers N."/>
            <person name="Lee C.E."/>
            <person name="Colbourne J.K."/>
            <person name="Biales A."/>
            <person name="Johnston J.S."/>
            <person name="Wellborn G.A."/>
            <person name="Rosendale A.J."/>
            <person name="Cridge A.G."/>
            <person name="Munoz-Torres M.C."/>
            <person name="Bain P.A."/>
            <person name="Manny A.R."/>
            <person name="Major K.M."/>
            <person name="Lambert F.N."/>
            <person name="Vulpe C.D."/>
            <person name="Tuck P."/>
            <person name="Blalock B.J."/>
            <person name="Lin Y.Y."/>
            <person name="Smith M.E."/>
            <person name="Ochoa-Acuna H."/>
            <person name="Chen M.M."/>
            <person name="Childers C.P."/>
            <person name="Qu J."/>
            <person name="Dugan S."/>
            <person name="Lee S.L."/>
            <person name="Chao H."/>
            <person name="Dinh H."/>
            <person name="Han Y."/>
            <person name="Doddapaneni H."/>
            <person name="Worley K.C."/>
            <person name="Muzny D.M."/>
            <person name="Gibbs R.A."/>
            <person name="Richards S."/>
        </authorList>
    </citation>
    <scope>NUCLEOTIDE SEQUENCE</scope>
    <source>
        <strain evidence="2">HAZT.00-mixed</strain>
        <tissue evidence="2">Whole organism</tissue>
    </source>
</reference>
<proteinExistence type="predicted"/>
<dbReference type="PANTHER" id="PTHR23279">
    <property type="entry name" value="DEFECTIVE PROBOSCIS EXTENSION RESPONSE DPR -RELATED"/>
    <property type="match status" value="1"/>
</dbReference>
<evidence type="ECO:0000259" key="1">
    <source>
        <dbReference type="Pfam" id="PF00047"/>
    </source>
</evidence>
<dbReference type="Gene3D" id="2.60.40.10">
    <property type="entry name" value="Immunoglobulins"/>
    <property type="match status" value="1"/>
</dbReference>
<dbReference type="EMBL" id="JQDR03009809">
    <property type="protein sequence ID" value="KAA0195182.1"/>
    <property type="molecule type" value="Genomic_DNA"/>
</dbReference>
<protein>
    <recommendedName>
        <fullName evidence="1">Immunoglobulin-like beta-sandwich domain-containing protein</fullName>
    </recommendedName>
</protein>
<name>A0A6A0H0H9_HYAAZ</name>
<dbReference type="PANTHER" id="PTHR23279:SF3">
    <property type="entry name" value="DEFECTIVE PROBOSCIS EXTENSION RESPONSE 18"/>
    <property type="match status" value="1"/>
</dbReference>
<gene>
    <name evidence="2" type="ORF">HAZT_HAZT006977</name>
</gene>
<feature type="domain" description="Immunoglobulin-like beta-sandwich" evidence="1">
    <location>
        <begin position="46"/>
        <end position="78"/>
    </location>
</feature>